<keyword evidence="3" id="KW-0611">Plant defense</keyword>
<dbReference type="PRINTS" id="PR00364">
    <property type="entry name" value="DISEASERSIST"/>
</dbReference>
<keyword evidence="10" id="KW-1185">Reference proteome</keyword>
<feature type="domain" description="NB-ARC" evidence="6">
    <location>
        <begin position="171"/>
        <end position="342"/>
    </location>
</feature>
<evidence type="ECO:0000259" key="8">
    <source>
        <dbReference type="Pfam" id="PF23559"/>
    </source>
</evidence>
<gene>
    <name evidence="9" type="ORF">VNO78_29071</name>
</gene>
<evidence type="ECO:0000256" key="3">
    <source>
        <dbReference type="ARBA" id="ARBA00022821"/>
    </source>
</evidence>
<dbReference type="GO" id="GO:0006952">
    <property type="term" value="P:defense response"/>
    <property type="evidence" value="ECO:0007669"/>
    <property type="project" value="UniProtKB-KW"/>
</dbReference>
<dbReference type="FunFam" id="3.40.50.300:FF:001091">
    <property type="entry name" value="Probable disease resistance protein At1g61300"/>
    <property type="match status" value="1"/>
</dbReference>
<dbReference type="GO" id="GO:0005524">
    <property type="term" value="F:ATP binding"/>
    <property type="evidence" value="ECO:0007669"/>
    <property type="project" value="UniProtKB-KW"/>
</dbReference>
<evidence type="ECO:0000313" key="10">
    <source>
        <dbReference type="Proteomes" id="UP001386955"/>
    </source>
</evidence>
<evidence type="ECO:0000313" key="9">
    <source>
        <dbReference type="EMBL" id="KAK7383392.1"/>
    </source>
</evidence>
<keyword evidence="5" id="KW-0175">Coiled coil</keyword>
<dbReference type="Pfam" id="PF00931">
    <property type="entry name" value="NB-ARC"/>
    <property type="match status" value="1"/>
</dbReference>
<keyword evidence="4" id="KW-0067">ATP-binding</keyword>
<accession>A0AAN9RUF8</accession>
<feature type="coiled-coil region" evidence="5">
    <location>
        <begin position="31"/>
        <end position="82"/>
    </location>
</feature>
<dbReference type="Proteomes" id="UP001386955">
    <property type="component" value="Unassembled WGS sequence"/>
</dbReference>
<feature type="domain" description="Disease resistance protein winged helix" evidence="8">
    <location>
        <begin position="428"/>
        <end position="499"/>
    </location>
</feature>
<proteinExistence type="predicted"/>
<dbReference type="Pfam" id="PF18052">
    <property type="entry name" value="Rx_N"/>
    <property type="match status" value="1"/>
</dbReference>
<dbReference type="Gene3D" id="1.10.8.430">
    <property type="entry name" value="Helical domain of apoptotic protease-activating factors"/>
    <property type="match status" value="1"/>
</dbReference>
<evidence type="ECO:0000256" key="5">
    <source>
        <dbReference type="SAM" id="Coils"/>
    </source>
</evidence>
<evidence type="ECO:0000256" key="1">
    <source>
        <dbReference type="ARBA" id="ARBA00022737"/>
    </source>
</evidence>
<name>A0AAN9RUF8_PSOTE</name>
<comment type="caution">
    <text evidence="9">The sequence shown here is derived from an EMBL/GenBank/DDBJ whole genome shotgun (WGS) entry which is preliminary data.</text>
</comment>
<dbReference type="PANTHER" id="PTHR36766:SF42">
    <property type="entry name" value="NB-ARC DOMAIN DISEASE RESISTANCE PROTEIN"/>
    <property type="match status" value="1"/>
</dbReference>
<dbReference type="InterPro" id="IPR041118">
    <property type="entry name" value="Rx_N"/>
</dbReference>
<dbReference type="Gene3D" id="1.10.10.10">
    <property type="entry name" value="Winged helix-like DNA-binding domain superfamily/Winged helix DNA-binding domain"/>
    <property type="match status" value="1"/>
</dbReference>
<keyword evidence="1" id="KW-0677">Repeat</keyword>
<dbReference type="InterPro" id="IPR036388">
    <property type="entry name" value="WH-like_DNA-bd_sf"/>
</dbReference>
<reference evidence="9 10" key="1">
    <citation type="submission" date="2024-01" db="EMBL/GenBank/DDBJ databases">
        <title>The genomes of 5 underutilized Papilionoideae crops provide insights into root nodulation and disease resistanc.</title>
        <authorList>
            <person name="Jiang F."/>
        </authorList>
    </citation>
    <scope>NUCLEOTIDE SEQUENCE [LARGE SCALE GENOMIC DNA]</scope>
    <source>
        <strain evidence="9">DUOXIRENSHENG_FW03</strain>
        <tissue evidence="9">Leaves</tissue>
    </source>
</reference>
<keyword evidence="2" id="KW-0547">Nucleotide-binding</keyword>
<dbReference type="Pfam" id="PF23559">
    <property type="entry name" value="WHD_DRP"/>
    <property type="match status" value="1"/>
</dbReference>
<dbReference type="FunFam" id="1.10.10.10:FF:000322">
    <property type="entry name" value="Probable disease resistance protein At1g63360"/>
    <property type="match status" value="1"/>
</dbReference>
<dbReference type="AlphaFoldDB" id="A0AAN9RUF8"/>
<sequence>MAEAVLKGVLGNLSTLVGKEVGLFLSFDQDLKRLASLLTSVMATLEDAEEKQFSDKPVKDWLQKLKDAAHELDDILEEYAYEEWRLEYEGVKCCLSELVQSSFLSSFHPMQVVFRYKFVKRMKRISERLDDIAQERKKFHLTEMVMERRSGAIEWRQSSSFITEPKVYGREEDTNKIVDFLVSDASHSEDLVVYPVVGLGGLGKTTLAQLIYNHEKVINHFQRRIWVCVSEDFSLKRMTKAIIEAASGHTCEDLDLEPIQGKLKVLLQGKRYLLVLDDVWDDKQENWHRLKPMLACGPKGSSVLVTTRLPTVAEIMGTIKPSHELSILSDKHCWELFKYQAFGPNEAEQIELVVIGKEIAKKCKGVPLVAKALGGLLRFKREKKEWLYIKESNMWSLPHNENSVMPILRLSYLNLPINLRRCFAYCAIFYKDEIISKQYLIELWMANGFISSEGILDVEDVGDGVWNELYWRAFFQDIEIDEFEKVISFKMHDLLHDLAKYVAEEICCIEKDNDGWTWFERIDHRSYYRLLSSGRLNSTHLHQLEYLNLRTYALEGLHDFRQLWAQSFTGIVLNPHVLKCYSLRVLHCEQLANLPSSIGELKHLRPLLTLEIQNLMHPQRLAVFEDLSASSIELS</sequence>
<dbReference type="InterPro" id="IPR058922">
    <property type="entry name" value="WHD_DRP"/>
</dbReference>
<evidence type="ECO:0000256" key="4">
    <source>
        <dbReference type="ARBA" id="ARBA00022840"/>
    </source>
</evidence>
<dbReference type="InterPro" id="IPR042197">
    <property type="entry name" value="Apaf_helical"/>
</dbReference>
<evidence type="ECO:0008006" key="11">
    <source>
        <dbReference type="Google" id="ProtNLM"/>
    </source>
</evidence>
<dbReference type="Gene3D" id="1.20.5.4130">
    <property type="match status" value="1"/>
</dbReference>
<feature type="domain" description="Disease resistance N-terminal" evidence="7">
    <location>
        <begin position="5"/>
        <end position="86"/>
    </location>
</feature>
<protein>
    <recommendedName>
        <fullName evidence="11">Disease resistance protein RGA3</fullName>
    </recommendedName>
</protein>
<dbReference type="InterPro" id="IPR002182">
    <property type="entry name" value="NB-ARC"/>
</dbReference>
<dbReference type="PANTHER" id="PTHR36766">
    <property type="entry name" value="PLANT BROAD-SPECTRUM MILDEW RESISTANCE PROTEIN RPW8"/>
    <property type="match status" value="1"/>
</dbReference>
<evidence type="ECO:0000256" key="2">
    <source>
        <dbReference type="ARBA" id="ARBA00022741"/>
    </source>
</evidence>
<dbReference type="EMBL" id="JAYMYS010000008">
    <property type="protein sequence ID" value="KAK7383392.1"/>
    <property type="molecule type" value="Genomic_DNA"/>
</dbReference>
<dbReference type="InterPro" id="IPR027417">
    <property type="entry name" value="P-loop_NTPase"/>
</dbReference>
<dbReference type="SUPFAM" id="SSF52058">
    <property type="entry name" value="L domain-like"/>
    <property type="match status" value="1"/>
</dbReference>
<organism evidence="9 10">
    <name type="scientific">Psophocarpus tetragonolobus</name>
    <name type="common">Winged bean</name>
    <name type="synonym">Dolichos tetragonolobus</name>
    <dbReference type="NCBI Taxonomy" id="3891"/>
    <lineage>
        <taxon>Eukaryota</taxon>
        <taxon>Viridiplantae</taxon>
        <taxon>Streptophyta</taxon>
        <taxon>Embryophyta</taxon>
        <taxon>Tracheophyta</taxon>
        <taxon>Spermatophyta</taxon>
        <taxon>Magnoliopsida</taxon>
        <taxon>eudicotyledons</taxon>
        <taxon>Gunneridae</taxon>
        <taxon>Pentapetalae</taxon>
        <taxon>rosids</taxon>
        <taxon>fabids</taxon>
        <taxon>Fabales</taxon>
        <taxon>Fabaceae</taxon>
        <taxon>Papilionoideae</taxon>
        <taxon>50 kb inversion clade</taxon>
        <taxon>NPAAA clade</taxon>
        <taxon>indigoferoid/millettioid clade</taxon>
        <taxon>Phaseoleae</taxon>
        <taxon>Psophocarpus</taxon>
    </lineage>
</organism>
<dbReference type="SUPFAM" id="SSF52540">
    <property type="entry name" value="P-loop containing nucleoside triphosphate hydrolases"/>
    <property type="match status" value="1"/>
</dbReference>
<dbReference type="GO" id="GO:0043531">
    <property type="term" value="F:ADP binding"/>
    <property type="evidence" value="ECO:0007669"/>
    <property type="project" value="InterPro"/>
</dbReference>
<evidence type="ECO:0000259" key="6">
    <source>
        <dbReference type="Pfam" id="PF00931"/>
    </source>
</evidence>
<evidence type="ECO:0000259" key="7">
    <source>
        <dbReference type="Pfam" id="PF18052"/>
    </source>
</evidence>
<dbReference type="Gene3D" id="3.40.50.300">
    <property type="entry name" value="P-loop containing nucleotide triphosphate hydrolases"/>
    <property type="match status" value="1"/>
</dbReference>